<reference evidence="1 2" key="1">
    <citation type="submission" date="2009-03" db="EMBL/GenBank/DDBJ databases">
        <title>Comparison of the complete genome sequences of Rhodococcus erythropolis PR4 and Rhodococcus opacus B4.</title>
        <authorList>
            <person name="Takarada H."/>
            <person name="Sekine M."/>
            <person name="Hosoyama A."/>
            <person name="Yamada R."/>
            <person name="Fujisawa T."/>
            <person name="Omata S."/>
            <person name="Shimizu A."/>
            <person name="Tsukatani N."/>
            <person name="Tanikawa S."/>
            <person name="Fujita N."/>
            <person name="Harayama S."/>
        </authorList>
    </citation>
    <scope>NUCLEOTIDE SEQUENCE [LARGE SCALE GENOMIC DNA]</scope>
    <source>
        <strain evidence="1 2">B4</strain>
    </source>
</reference>
<gene>
    <name evidence="1" type="ordered locus">ROP_04940</name>
</gene>
<sequence>MIVDRALDMPNPLGVSPHLASTIAVGSLGLRATTRLRPLLGHSLWRSRSQKN</sequence>
<dbReference type="PATRIC" id="fig|632772.20.peg.547"/>
<protein>
    <submittedName>
        <fullName evidence="1">Uncharacterized protein</fullName>
    </submittedName>
</protein>
<dbReference type="STRING" id="632772.ROP_04940"/>
<dbReference type="HOGENOM" id="CLU_3084185_0_0_11"/>
<dbReference type="EMBL" id="AP011115">
    <property type="protein sequence ID" value="BAH48741.1"/>
    <property type="molecule type" value="Genomic_DNA"/>
</dbReference>
<accession>C1ARR4</accession>
<dbReference type="Proteomes" id="UP000002212">
    <property type="component" value="Chromosome"/>
</dbReference>
<organism evidence="1 2">
    <name type="scientific">Rhodococcus opacus (strain B4)</name>
    <dbReference type="NCBI Taxonomy" id="632772"/>
    <lineage>
        <taxon>Bacteria</taxon>
        <taxon>Bacillati</taxon>
        <taxon>Actinomycetota</taxon>
        <taxon>Actinomycetes</taxon>
        <taxon>Mycobacteriales</taxon>
        <taxon>Nocardiaceae</taxon>
        <taxon>Rhodococcus</taxon>
    </lineage>
</organism>
<proteinExistence type="predicted"/>
<name>C1ARR4_RHOOB</name>
<evidence type="ECO:0000313" key="2">
    <source>
        <dbReference type="Proteomes" id="UP000002212"/>
    </source>
</evidence>
<dbReference type="AlphaFoldDB" id="C1ARR4"/>
<evidence type="ECO:0000313" key="1">
    <source>
        <dbReference type="EMBL" id="BAH48741.1"/>
    </source>
</evidence>
<dbReference type="KEGG" id="rop:ROP_04940"/>